<name>A0A0F9R275_9ZZZZ</name>
<sequence>MRWMTVRSIQNYSKTPEGALRTSIRHHRQILNATLEELSKGLLNEKVSCSHIYCGLCFYHDRYRDNCQTCLLSDINVLCCWEWWTLAPVLEIFRDNPTKTNHTKVKRAERKLIKRMESLL</sequence>
<reference evidence="1" key="1">
    <citation type="journal article" date="2015" name="Nature">
        <title>Complex archaea that bridge the gap between prokaryotes and eukaryotes.</title>
        <authorList>
            <person name="Spang A."/>
            <person name="Saw J.H."/>
            <person name="Jorgensen S.L."/>
            <person name="Zaremba-Niedzwiedzka K."/>
            <person name="Martijn J."/>
            <person name="Lind A.E."/>
            <person name="van Eijk R."/>
            <person name="Schleper C."/>
            <person name="Guy L."/>
            <person name="Ettema T.J."/>
        </authorList>
    </citation>
    <scope>NUCLEOTIDE SEQUENCE</scope>
</reference>
<evidence type="ECO:0000313" key="1">
    <source>
        <dbReference type="EMBL" id="KKN19396.1"/>
    </source>
</evidence>
<protein>
    <submittedName>
        <fullName evidence="1">Uncharacterized protein</fullName>
    </submittedName>
</protein>
<comment type="caution">
    <text evidence="1">The sequence shown here is derived from an EMBL/GenBank/DDBJ whole genome shotgun (WGS) entry which is preliminary data.</text>
</comment>
<dbReference type="AlphaFoldDB" id="A0A0F9R275"/>
<accession>A0A0F9R275</accession>
<dbReference type="EMBL" id="LAZR01003339">
    <property type="protein sequence ID" value="KKN19396.1"/>
    <property type="molecule type" value="Genomic_DNA"/>
</dbReference>
<proteinExistence type="predicted"/>
<gene>
    <name evidence="1" type="ORF">LCGC14_0946070</name>
</gene>
<organism evidence="1">
    <name type="scientific">marine sediment metagenome</name>
    <dbReference type="NCBI Taxonomy" id="412755"/>
    <lineage>
        <taxon>unclassified sequences</taxon>
        <taxon>metagenomes</taxon>
        <taxon>ecological metagenomes</taxon>
    </lineage>
</organism>